<sequence>MPAQTSDDELDEQPTSRDADYLGGLQNSIPRVNWELLQALTSGLNHSDPTLASRMAQTIRAEVPFYRLKRSVSQASLAASTAAHVDSLLSLDESTDLKLSASRELGVDRAKEGVPLEHVVDAMRCGSKFLWNEIVRHARALGTVSEGDLVDVASEIWLMHDAYTNALENGYRFEQTRRLLSEQQSRSGLLYGLLDAREAGNPTETLDRLGFPRGSHLTVVAADALHDRSTWLASVEAQLAELGAVSAWVMVSTVQLGIIGSHEAGLVPVVQALLSGTRSTAGLSPRFDDAGRIPLMVRLARTALAATPSGTITAFDDVPVAMSAAASLDVSQVVTDHVLGQVLATSELERRALLETLEAWFEHGGSAAEAAPGLFVHPNTVRNRIQRIEELTGRRLSRPKDAAEVYLALCGYTQNRT</sequence>
<dbReference type="Pfam" id="PF14361">
    <property type="entry name" value="RsbRD_N"/>
    <property type="match status" value="1"/>
</dbReference>
<organism evidence="4 5">
    <name type="scientific">Herbiconiux daphne</name>
    <dbReference type="NCBI Taxonomy" id="2970914"/>
    <lineage>
        <taxon>Bacteria</taxon>
        <taxon>Bacillati</taxon>
        <taxon>Actinomycetota</taxon>
        <taxon>Actinomycetes</taxon>
        <taxon>Micrococcales</taxon>
        <taxon>Microbacteriaceae</taxon>
        <taxon>Herbiconiux</taxon>
    </lineage>
</organism>
<evidence type="ECO:0000313" key="4">
    <source>
        <dbReference type="EMBL" id="MCS5732879.1"/>
    </source>
</evidence>
<feature type="domain" description="PucR C-terminal helix-turn-helix" evidence="2">
    <location>
        <begin position="353"/>
        <end position="409"/>
    </location>
</feature>
<dbReference type="InterPro" id="IPR051448">
    <property type="entry name" value="CdaR-like_regulators"/>
</dbReference>
<evidence type="ECO:0000259" key="3">
    <source>
        <dbReference type="Pfam" id="PF14361"/>
    </source>
</evidence>
<feature type="compositionally biased region" description="Acidic residues" evidence="1">
    <location>
        <begin position="1"/>
        <end position="12"/>
    </location>
</feature>
<dbReference type="Pfam" id="PF13556">
    <property type="entry name" value="HTH_30"/>
    <property type="match status" value="1"/>
</dbReference>
<protein>
    <submittedName>
        <fullName evidence="4">Helix-turn-helix domain-containing protein</fullName>
    </submittedName>
</protein>
<name>A0ABT2GY39_9MICO</name>
<dbReference type="InterPro" id="IPR025751">
    <property type="entry name" value="RsbRD_N_dom"/>
</dbReference>
<dbReference type="InterPro" id="IPR025736">
    <property type="entry name" value="PucR_C-HTH_dom"/>
</dbReference>
<dbReference type="Gene3D" id="1.10.10.2840">
    <property type="entry name" value="PucR C-terminal helix-turn-helix domain"/>
    <property type="match status" value="1"/>
</dbReference>
<dbReference type="Proteomes" id="UP001165586">
    <property type="component" value="Unassembled WGS sequence"/>
</dbReference>
<dbReference type="RefSeq" id="WP_259537548.1">
    <property type="nucleotide sequence ID" value="NZ_JANLCJ010000001.1"/>
</dbReference>
<dbReference type="PANTHER" id="PTHR33744:SF15">
    <property type="entry name" value="CARBOHYDRATE DIACID REGULATOR"/>
    <property type="match status" value="1"/>
</dbReference>
<feature type="domain" description="RsbT co-antagonist protein RsbRD N-terminal" evidence="3">
    <location>
        <begin position="49"/>
        <end position="186"/>
    </location>
</feature>
<accession>A0ABT2GY39</accession>
<dbReference type="InterPro" id="IPR042070">
    <property type="entry name" value="PucR_C-HTH_sf"/>
</dbReference>
<keyword evidence="5" id="KW-1185">Reference proteome</keyword>
<evidence type="ECO:0000256" key="1">
    <source>
        <dbReference type="SAM" id="MobiDB-lite"/>
    </source>
</evidence>
<reference evidence="4" key="1">
    <citation type="submission" date="2022-08" db="EMBL/GenBank/DDBJ databases">
        <authorList>
            <person name="Deng Y."/>
            <person name="Han X.-F."/>
            <person name="Zhang Y.-Q."/>
        </authorList>
    </citation>
    <scope>NUCLEOTIDE SEQUENCE</scope>
    <source>
        <strain evidence="4">CPCC 203386</strain>
    </source>
</reference>
<comment type="caution">
    <text evidence="4">The sequence shown here is derived from an EMBL/GenBank/DDBJ whole genome shotgun (WGS) entry which is preliminary data.</text>
</comment>
<dbReference type="EMBL" id="JANLCJ010000001">
    <property type="protein sequence ID" value="MCS5732879.1"/>
    <property type="molecule type" value="Genomic_DNA"/>
</dbReference>
<dbReference type="PANTHER" id="PTHR33744">
    <property type="entry name" value="CARBOHYDRATE DIACID REGULATOR"/>
    <property type="match status" value="1"/>
</dbReference>
<evidence type="ECO:0000313" key="5">
    <source>
        <dbReference type="Proteomes" id="UP001165586"/>
    </source>
</evidence>
<evidence type="ECO:0000259" key="2">
    <source>
        <dbReference type="Pfam" id="PF13556"/>
    </source>
</evidence>
<feature type="region of interest" description="Disordered" evidence="1">
    <location>
        <begin position="1"/>
        <end position="22"/>
    </location>
</feature>
<proteinExistence type="predicted"/>
<gene>
    <name evidence="4" type="ORF">N1032_03870</name>
</gene>